<dbReference type="InterPro" id="IPR012675">
    <property type="entry name" value="Beta-grasp_dom_sf"/>
</dbReference>
<sequence length="65" mass="6781">MKIEVNGEPRDIAATDLAKALTELGWSDLRVATALNGTFVPAAARCDTPLAPGDRLEVLTAMQGG</sequence>
<dbReference type="SUPFAM" id="SSF54285">
    <property type="entry name" value="MoaD/ThiS"/>
    <property type="match status" value="1"/>
</dbReference>
<dbReference type="NCBIfam" id="TIGR01683">
    <property type="entry name" value="thiS"/>
    <property type="match status" value="1"/>
</dbReference>
<name>A0ABT7FGT2_9RHOB</name>
<reference evidence="1 2" key="1">
    <citation type="submission" date="2023-05" db="EMBL/GenBank/DDBJ databases">
        <title>Sedimentitalea sp. nov. JM2-8.</title>
        <authorList>
            <person name="Huang J."/>
        </authorList>
    </citation>
    <scope>NUCLEOTIDE SEQUENCE [LARGE SCALE GENOMIC DNA]</scope>
    <source>
        <strain evidence="1 2">JM2-8</strain>
    </source>
</reference>
<protein>
    <submittedName>
        <fullName evidence="1">Sulfur carrier protein ThiS</fullName>
    </submittedName>
</protein>
<gene>
    <name evidence="1" type="primary">thiS</name>
    <name evidence="1" type="ORF">QO034_14595</name>
</gene>
<dbReference type="Proteomes" id="UP001227126">
    <property type="component" value="Unassembled WGS sequence"/>
</dbReference>
<dbReference type="RefSeq" id="WP_284486263.1">
    <property type="nucleotide sequence ID" value="NZ_JASNJE010000018.1"/>
</dbReference>
<keyword evidence="2" id="KW-1185">Reference proteome</keyword>
<dbReference type="PANTHER" id="PTHR34472:SF1">
    <property type="entry name" value="SULFUR CARRIER PROTEIN THIS"/>
    <property type="match status" value="1"/>
</dbReference>
<dbReference type="InterPro" id="IPR003749">
    <property type="entry name" value="ThiS/MoaD-like"/>
</dbReference>
<evidence type="ECO:0000313" key="2">
    <source>
        <dbReference type="Proteomes" id="UP001227126"/>
    </source>
</evidence>
<accession>A0ABT7FGT2</accession>
<dbReference type="Gene3D" id="3.10.20.30">
    <property type="match status" value="1"/>
</dbReference>
<dbReference type="InterPro" id="IPR016155">
    <property type="entry name" value="Mopterin_synth/thiamin_S_b"/>
</dbReference>
<dbReference type="Pfam" id="PF02597">
    <property type="entry name" value="ThiS"/>
    <property type="match status" value="1"/>
</dbReference>
<dbReference type="EMBL" id="JASNJE010000018">
    <property type="protein sequence ID" value="MDK3074332.1"/>
    <property type="molecule type" value="Genomic_DNA"/>
</dbReference>
<comment type="caution">
    <text evidence="1">The sequence shown here is derived from an EMBL/GenBank/DDBJ whole genome shotgun (WGS) entry which is preliminary data.</text>
</comment>
<dbReference type="InterPro" id="IPR010035">
    <property type="entry name" value="Thi_S"/>
</dbReference>
<proteinExistence type="predicted"/>
<dbReference type="CDD" id="cd00565">
    <property type="entry name" value="Ubl_ThiS"/>
    <property type="match status" value="1"/>
</dbReference>
<organism evidence="1 2">
    <name type="scientific">Sedimentitalea xiamensis</name>
    <dbReference type="NCBI Taxonomy" id="3050037"/>
    <lineage>
        <taxon>Bacteria</taxon>
        <taxon>Pseudomonadati</taxon>
        <taxon>Pseudomonadota</taxon>
        <taxon>Alphaproteobacteria</taxon>
        <taxon>Rhodobacterales</taxon>
        <taxon>Paracoccaceae</taxon>
        <taxon>Sedimentitalea</taxon>
    </lineage>
</organism>
<dbReference type="PANTHER" id="PTHR34472">
    <property type="entry name" value="SULFUR CARRIER PROTEIN THIS"/>
    <property type="match status" value="1"/>
</dbReference>
<evidence type="ECO:0000313" key="1">
    <source>
        <dbReference type="EMBL" id="MDK3074332.1"/>
    </source>
</evidence>